<protein>
    <submittedName>
        <fullName evidence="12">Uncharacterized protein</fullName>
    </submittedName>
</protein>
<dbReference type="Pfam" id="PF04810">
    <property type="entry name" value="zf-Sec23_Sec24"/>
    <property type="match status" value="1"/>
</dbReference>
<evidence type="ECO:0000259" key="8">
    <source>
        <dbReference type="Pfam" id="PF04810"/>
    </source>
</evidence>
<feature type="region of interest" description="Disordered" evidence="6">
    <location>
        <begin position="46"/>
        <end position="94"/>
    </location>
</feature>
<evidence type="ECO:0000256" key="3">
    <source>
        <dbReference type="ARBA" id="ARBA00022448"/>
    </source>
</evidence>
<name>A0A9P8NSK8_9ASCO</name>
<dbReference type="GO" id="GO:0090110">
    <property type="term" value="P:COPII-coated vesicle cargo loading"/>
    <property type="evidence" value="ECO:0007669"/>
    <property type="project" value="TreeGrafter"/>
</dbReference>
<evidence type="ECO:0000256" key="6">
    <source>
        <dbReference type="SAM" id="MobiDB-lite"/>
    </source>
</evidence>
<accession>A0A9P8NSK8</accession>
<comment type="similarity">
    <text evidence="2">Belongs to the SEC23/SEC24 family. SEC24 subfamily.</text>
</comment>
<dbReference type="InterPro" id="IPR007123">
    <property type="entry name" value="Gelsolin-like_dom"/>
</dbReference>
<evidence type="ECO:0000259" key="9">
    <source>
        <dbReference type="Pfam" id="PF04811"/>
    </source>
</evidence>
<feature type="domain" description="Sec23/Sec24 trunk" evidence="9">
    <location>
        <begin position="280"/>
        <end position="514"/>
    </location>
</feature>
<dbReference type="GO" id="GO:0000139">
    <property type="term" value="C:Golgi membrane"/>
    <property type="evidence" value="ECO:0007669"/>
    <property type="project" value="UniProtKB-SubCell"/>
</dbReference>
<evidence type="ECO:0000313" key="12">
    <source>
        <dbReference type="EMBL" id="KAH3658937.1"/>
    </source>
</evidence>
<dbReference type="GO" id="GO:0070971">
    <property type="term" value="C:endoplasmic reticulum exit site"/>
    <property type="evidence" value="ECO:0007669"/>
    <property type="project" value="TreeGrafter"/>
</dbReference>
<dbReference type="Gene3D" id="2.30.30.380">
    <property type="entry name" value="Zn-finger domain of Sec23/24"/>
    <property type="match status" value="1"/>
</dbReference>
<dbReference type="InterPro" id="IPR006895">
    <property type="entry name" value="Znf_Sec23_Sec24"/>
</dbReference>
<feature type="domain" description="Zinc finger Sec23/Sec24-type" evidence="8">
    <location>
        <begin position="205"/>
        <end position="240"/>
    </location>
</feature>
<dbReference type="SUPFAM" id="SSF81811">
    <property type="entry name" value="Helical domain of Sec23/24"/>
    <property type="match status" value="1"/>
</dbReference>
<evidence type="ECO:0000259" key="11">
    <source>
        <dbReference type="Pfam" id="PF08033"/>
    </source>
</evidence>
<dbReference type="Pfam" id="PF04811">
    <property type="entry name" value="Sec23_trunk"/>
    <property type="match status" value="1"/>
</dbReference>
<dbReference type="InterPro" id="IPR036465">
    <property type="entry name" value="vWFA_dom_sf"/>
</dbReference>
<reference evidence="12" key="1">
    <citation type="journal article" date="2021" name="Open Biol.">
        <title>Shared evolutionary footprints suggest mitochondrial oxidative damage underlies multiple complex I losses in fungi.</title>
        <authorList>
            <person name="Schikora-Tamarit M.A."/>
            <person name="Marcet-Houben M."/>
            <person name="Nosek J."/>
            <person name="Gabaldon T."/>
        </authorList>
    </citation>
    <scope>NUCLEOTIDE SEQUENCE</scope>
    <source>
        <strain evidence="12">NCAIM Y.01608</strain>
    </source>
</reference>
<organism evidence="12 13">
    <name type="scientific">Ogataea polymorpha</name>
    <dbReference type="NCBI Taxonomy" id="460523"/>
    <lineage>
        <taxon>Eukaryota</taxon>
        <taxon>Fungi</taxon>
        <taxon>Dikarya</taxon>
        <taxon>Ascomycota</taxon>
        <taxon>Saccharomycotina</taxon>
        <taxon>Pichiomycetes</taxon>
        <taxon>Pichiales</taxon>
        <taxon>Pichiaceae</taxon>
        <taxon>Ogataea</taxon>
    </lineage>
</organism>
<comment type="caution">
    <text evidence="12">The sequence shown here is derived from an EMBL/GenBank/DDBJ whole genome shotgun (WGS) entry which is preliminary data.</text>
</comment>
<dbReference type="SUPFAM" id="SSF82919">
    <property type="entry name" value="Zn-finger domain of Sec23/24"/>
    <property type="match status" value="1"/>
</dbReference>
<dbReference type="Gene3D" id="3.40.50.410">
    <property type="entry name" value="von Willebrand factor, type A domain"/>
    <property type="match status" value="1"/>
</dbReference>
<dbReference type="InterPro" id="IPR029006">
    <property type="entry name" value="ADF-H/Gelsolin-like_dom_sf"/>
</dbReference>
<dbReference type="InterPro" id="IPR012990">
    <property type="entry name" value="Beta-sandwich_Sec23_24"/>
</dbReference>
<comment type="subcellular location">
    <subcellularLocation>
        <location evidence="1">Golgi apparatus membrane</location>
    </subcellularLocation>
</comment>
<sequence>MNQYQETVTQLDNLSLKGARKKKTNHVHHQLVPDYIRDDHVDSGFDPNAAAMSPGMQAPHYYGQPTEPGAPGPTMPQQVAVPAQHHLQTSQYQPQRPDVALDAAATDDLSIPSIRYQLDYTYKESDFLTFENVSPPLAGTQYTAIDQGNASPKFARMTLYSVPSSEKLRQQTKIPLGLVLTPFAPIASGEKPVPQVDFREMSSVPRCRRCRAYINPAMQHGGYNMICNICTFSSPVPQEYVSQIDANGVRSDYYVRPELHSGVYDLIVPKDYNFDEKDSHPLHHVFLIDLSYEAIRSKFHVAACSAIRMALYLNGQSNLPKGSKVSIVGFANKLYFYNLAPSLQQTTVSVVGDLDDPFLPFYDGILADPIDSCAIIEATLSTIEQLTDYSGPEPAYGAALLAAKTILQDVDGGQVITFLSGLPSWGPGSLAVKLPAQKTTPDYDKEVITAGSKFYQDLLKEYIKLNIGLHLLNGAHTPVDMANAGLIPIKSGGSVKTWHSFNLDRDEADLMYTVKHLVADACGYQGQLKVRCSNGLQVNKYYGGFHTSGQQDVPYLPICHSQTSIACDFVYDGKLDTKKDSHFQAALLYTSADGIRKVRVINCIMSVTERVADVFSFSDQDAVLNLVLRESLSRLPNISFAALRSYLNIQLADINAMYKLYVAKNNSSPGQLVLPHGLRTFPMFLLSALKTKALRERTGNPDLRVESLFDLANSTPEKLSVYLYPVMVSLHDLDDSECLFDEQTGFFSTPKTVGLSQANLEMGGAYLVFNGKSLFLWFHTDVNPLLLQDLFGEHVTSLSQLDPLTSQLPVLDTHISLQVRNLVKFLGKHYLNVDFFPVQICRFKTDANEAEFLELLYEDRSGDLVWSYADFLKHLHKQITGKVETSSSAPAIDKKDTVSLGSRFGIF</sequence>
<feature type="domain" description="Sec23/Sec24 helical" evidence="10">
    <location>
        <begin position="619"/>
        <end position="720"/>
    </location>
</feature>
<dbReference type="InterPro" id="IPR050550">
    <property type="entry name" value="SEC23_SEC24_subfamily"/>
</dbReference>
<dbReference type="Pfam" id="PF04815">
    <property type="entry name" value="Sec23_helical"/>
    <property type="match status" value="1"/>
</dbReference>
<evidence type="ECO:0000256" key="5">
    <source>
        <dbReference type="ARBA" id="ARBA00023034"/>
    </source>
</evidence>
<feature type="domain" description="Gelsolin-like" evidence="7">
    <location>
        <begin position="749"/>
        <end position="801"/>
    </location>
</feature>
<keyword evidence="5" id="KW-0333">Golgi apparatus</keyword>
<dbReference type="GO" id="GO:0000149">
    <property type="term" value="F:SNARE binding"/>
    <property type="evidence" value="ECO:0007669"/>
    <property type="project" value="TreeGrafter"/>
</dbReference>
<dbReference type="Gene3D" id="2.60.40.1670">
    <property type="entry name" value="beta-sandwich domain of Sec23/24"/>
    <property type="match status" value="1"/>
</dbReference>
<dbReference type="GO" id="GO:0030127">
    <property type="term" value="C:COPII vesicle coat"/>
    <property type="evidence" value="ECO:0007669"/>
    <property type="project" value="InterPro"/>
</dbReference>
<evidence type="ECO:0000256" key="4">
    <source>
        <dbReference type="ARBA" id="ARBA00022927"/>
    </source>
</evidence>
<reference evidence="12" key="2">
    <citation type="submission" date="2021-01" db="EMBL/GenBank/DDBJ databases">
        <authorList>
            <person name="Schikora-Tamarit M.A."/>
        </authorList>
    </citation>
    <scope>NUCLEOTIDE SEQUENCE</scope>
    <source>
        <strain evidence="12">NCAIM Y.01608</strain>
    </source>
</reference>
<proteinExistence type="inferred from homology"/>
<dbReference type="InterPro" id="IPR036175">
    <property type="entry name" value="Sec23/24_helical_dom_sf"/>
</dbReference>
<evidence type="ECO:0000259" key="10">
    <source>
        <dbReference type="Pfam" id="PF04815"/>
    </source>
</evidence>
<dbReference type="InterPro" id="IPR036180">
    <property type="entry name" value="Gelsolin-like_dom_sf"/>
</dbReference>
<dbReference type="Pfam" id="PF08033">
    <property type="entry name" value="Sec23_BS"/>
    <property type="match status" value="1"/>
</dbReference>
<dbReference type="Proteomes" id="UP000788993">
    <property type="component" value="Unassembled WGS sequence"/>
</dbReference>
<evidence type="ECO:0000259" key="7">
    <source>
        <dbReference type="Pfam" id="PF00626"/>
    </source>
</evidence>
<evidence type="ECO:0000256" key="1">
    <source>
        <dbReference type="ARBA" id="ARBA00004394"/>
    </source>
</evidence>
<keyword evidence="3" id="KW-0813">Transport</keyword>
<feature type="domain" description="Sec23/Sec24 beta-sandwich" evidence="11">
    <location>
        <begin position="523"/>
        <end position="607"/>
    </location>
</feature>
<evidence type="ECO:0000256" key="2">
    <source>
        <dbReference type="ARBA" id="ARBA00008334"/>
    </source>
</evidence>
<evidence type="ECO:0000313" key="13">
    <source>
        <dbReference type="Proteomes" id="UP000788993"/>
    </source>
</evidence>
<dbReference type="GO" id="GO:0008270">
    <property type="term" value="F:zinc ion binding"/>
    <property type="evidence" value="ECO:0007669"/>
    <property type="project" value="InterPro"/>
</dbReference>
<gene>
    <name evidence="12" type="ORF">OGATHE_006663</name>
</gene>
<keyword evidence="13" id="KW-1185">Reference proteome</keyword>
<dbReference type="PANTHER" id="PTHR13803">
    <property type="entry name" value="SEC24-RELATED PROTEIN"/>
    <property type="match status" value="1"/>
</dbReference>
<dbReference type="SUPFAM" id="SSF81995">
    <property type="entry name" value="beta-sandwich domain of Sec23/24"/>
    <property type="match status" value="1"/>
</dbReference>
<dbReference type="InterPro" id="IPR006900">
    <property type="entry name" value="Sec23/24_helical_dom"/>
</dbReference>
<dbReference type="SUPFAM" id="SSF82754">
    <property type="entry name" value="C-terminal, gelsolin-like domain of Sec23/24"/>
    <property type="match status" value="1"/>
</dbReference>
<dbReference type="InterPro" id="IPR006896">
    <property type="entry name" value="Sec23/24_trunk_dom"/>
</dbReference>
<dbReference type="InterPro" id="IPR036174">
    <property type="entry name" value="Znf_Sec23_Sec24_sf"/>
</dbReference>
<dbReference type="GO" id="GO:0006886">
    <property type="term" value="P:intracellular protein transport"/>
    <property type="evidence" value="ECO:0007669"/>
    <property type="project" value="InterPro"/>
</dbReference>
<dbReference type="SUPFAM" id="SSF53300">
    <property type="entry name" value="vWA-like"/>
    <property type="match status" value="1"/>
</dbReference>
<keyword evidence="4" id="KW-0653">Protein transport</keyword>
<dbReference type="EMBL" id="JAEUBD010001571">
    <property type="protein sequence ID" value="KAH3658937.1"/>
    <property type="molecule type" value="Genomic_DNA"/>
</dbReference>
<dbReference type="Pfam" id="PF00626">
    <property type="entry name" value="Gelsolin"/>
    <property type="match status" value="1"/>
</dbReference>
<dbReference type="Gene3D" id="1.20.120.730">
    <property type="entry name" value="Sec23/Sec24 helical domain"/>
    <property type="match status" value="1"/>
</dbReference>
<dbReference type="Gene3D" id="3.40.20.10">
    <property type="entry name" value="Severin"/>
    <property type="match status" value="1"/>
</dbReference>
<dbReference type="AlphaFoldDB" id="A0A9P8NSK8"/>
<dbReference type="PANTHER" id="PTHR13803:SF4">
    <property type="entry name" value="SECRETORY 24CD, ISOFORM C"/>
    <property type="match status" value="1"/>
</dbReference>